<evidence type="ECO:0000256" key="9">
    <source>
        <dbReference type="SAM" id="Phobius"/>
    </source>
</evidence>
<gene>
    <name evidence="12" type="ORF">KTT_52480</name>
</gene>
<keyword evidence="8 9" id="KW-0472">Membrane</keyword>
<dbReference type="FunFam" id="3.40.50.300:FF:000299">
    <property type="entry name" value="ABC transporter ATP-binding protein/permease"/>
    <property type="match status" value="1"/>
</dbReference>
<keyword evidence="12" id="KW-0378">Hydrolase</keyword>
<dbReference type="SUPFAM" id="SSF90123">
    <property type="entry name" value="ABC transporter transmembrane region"/>
    <property type="match status" value="1"/>
</dbReference>
<keyword evidence="5" id="KW-0547">Nucleotide-binding</keyword>
<dbReference type="InterPro" id="IPR036640">
    <property type="entry name" value="ABC1_TM_sf"/>
</dbReference>
<evidence type="ECO:0000313" key="13">
    <source>
        <dbReference type="Proteomes" id="UP000287352"/>
    </source>
</evidence>
<evidence type="ECO:0000256" key="5">
    <source>
        <dbReference type="ARBA" id="ARBA00022741"/>
    </source>
</evidence>
<dbReference type="SUPFAM" id="SSF52540">
    <property type="entry name" value="P-loop containing nucleoside triphosphate hydrolases"/>
    <property type="match status" value="1"/>
</dbReference>
<keyword evidence="7 9" id="KW-1133">Transmembrane helix</keyword>
<dbReference type="SMART" id="SM00382">
    <property type="entry name" value="AAA"/>
    <property type="match status" value="1"/>
</dbReference>
<dbReference type="GO" id="GO:0005524">
    <property type="term" value="F:ATP binding"/>
    <property type="evidence" value="ECO:0007669"/>
    <property type="project" value="UniProtKB-KW"/>
</dbReference>
<evidence type="ECO:0000256" key="7">
    <source>
        <dbReference type="ARBA" id="ARBA00022989"/>
    </source>
</evidence>
<dbReference type="RefSeq" id="WP_126582862.1">
    <property type="nucleotide sequence ID" value="NZ_BIFR01000002.1"/>
</dbReference>
<name>A0A402A8F2_9CHLR</name>
<feature type="transmembrane region" description="Helical" evidence="9">
    <location>
        <begin position="261"/>
        <end position="294"/>
    </location>
</feature>
<dbReference type="CDD" id="cd07346">
    <property type="entry name" value="ABC_6TM_exporters"/>
    <property type="match status" value="1"/>
</dbReference>
<feature type="domain" description="ABC transporter" evidence="10">
    <location>
        <begin position="347"/>
        <end position="581"/>
    </location>
</feature>
<dbReference type="InterPro" id="IPR011527">
    <property type="entry name" value="ABC1_TM_dom"/>
</dbReference>
<dbReference type="GO" id="GO:0004386">
    <property type="term" value="F:helicase activity"/>
    <property type="evidence" value="ECO:0007669"/>
    <property type="project" value="UniProtKB-KW"/>
</dbReference>
<dbReference type="Pfam" id="PF00005">
    <property type="entry name" value="ABC_tran"/>
    <property type="match status" value="1"/>
</dbReference>
<feature type="transmembrane region" description="Helical" evidence="9">
    <location>
        <begin position="68"/>
        <end position="85"/>
    </location>
</feature>
<dbReference type="PANTHER" id="PTHR43394">
    <property type="entry name" value="ATP-DEPENDENT PERMEASE MDL1, MITOCHONDRIAL"/>
    <property type="match status" value="1"/>
</dbReference>
<feature type="domain" description="ABC transmembrane type-1" evidence="11">
    <location>
        <begin position="33"/>
        <end position="314"/>
    </location>
</feature>
<dbReference type="InterPro" id="IPR003593">
    <property type="entry name" value="AAA+_ATPase"/>
</dbReference>
<dbReference type="GO" id="GO:0005886">
    <property type="term" value="C:plasma membrane"/>
    <property type="evidence" value="ECO:0007669"/>
    <property type="project" value="UniProtKB-SubCell"/>
</dbReference>
<evidence type="ECO:0000256" key="2">
    <source>
        <dbReference type="ARBA" id="ARBA00022448"/>
    </source>
</evidence>
<feature type="transmembrane region" description="Helical" evidence="9">
    <location>
        <begin position="146"/>
        <end position="167"/>
    </location>
</feature>
<sequence length="589" mass="65918">MVTSVTPRPSYSFLRYRRLWEQYIAPQWRLVSLLTIFLLTTIGLQLLTPFILGQFIDAVTHGRAADTLFVLAVVYLCVAFFARGVRVGETYTAERLAWITTNALRLDVARHCLRLDLSFHHQHTPGELIERVDGDVSMLNNLFSRFVLVLINSVLLTVGMLVVLLLIDLRIGLTLLVYTGCYLLVNILLSRIPPPYFVKARQAEAELFGFLEERLSGTEDIRANGAVDSVLHRLTFFLRQRFLLQRRAELVSQEVRGVRMLMYIIGTLIALGLDAYLYLSGTITLGIVYLIFAYTMQLWDPLREITHQIGDFQQAVAGLSRLDELLQTRTAIPDGELEQLPEGPLAISFETVSFGYQAAKPVLHAISFSLTPGTVLGVLGRTGSGKTTLTRLLLRFYDPDEGCIRLNGVDLKMIKLDVLRSRVAVVTQDVQLFHASVRNNLTLFDRSISDSAIEDALKTLGLLEWSQRLPQGLDTILRSGGESLSAGQAQLVALTRIFLAHPDLVILDEASSRLDPVTEALLDRAISGLLRGRTGIIIAHRLTTLKHVDEVMILERGRVGEYGPREQLAQGSESYYSRLLQVDDMEDAK</sequence>
<dbReference type="Gene3D" id="1.20.1560.10">
    <property type="entry name" value="ABC transporter type 1, transmembrane domain"/>
    <property type="match status" value="1"/>
</dbReference>
<dbReference type="OrthoDB" id="9762778at2"/>
<keyword evidence="6" id="KW-0067">ATP-binding</keyword>
<keyword evidence="13" id="KW-1185">Reference proteome</keyword>
<evidence type="ECO:0000256" key="8">
    <source>
        <dbReference type="ARBA" id="ARBA00023136"/>
    </source>
</evidence>
<dbReference type="InterPro" id="IPR003439">
    <property type="entry name" value="ABC_transporter-like_ATP-bd"/>
</dbReference>
<feature type="transmembrane region" description="Helical" evidence="9">
    <location>
        <begin position="173"/>
        <end position="192"/>
    </location>
</feature>
<keyword evidence="4 9" id="KW-0812">Transmembrane</keyword>
<keyword evidence="2" id="KW-0813">Transport</keyword>
<dbReference type="PROSITE" id="PS50929">
    <property type="entry name" value="ABC_TM1F"/>
    <property type="match status" value="1"/>
</dbReference>
<organism evidence="12 13">
    <name type="scientific">Tengunoibacter tsumagoiensis</name>
    <dbReference type="NCBI Taxonomy" id="2014871"/>
    <lineage>
        <taxon>Bacteria</taxon>
        <taxon>Bacillati</taxon>
        <taxon>Chloroflexota</taxon>
        <taxon>Ktedonobacteria</taxon>
        <taxon>Ktedonobacterales</taxon>
        <taxon>Dictyobacteraceae</taxon>
        <taxon>Tengunoibacter</taxon>
    </lineage>
</organism>
<accession>A0A402A8F2</accession>
<proteinExistence type="predicted"/>
<evidence type="ECO:0000313" key="12">
    <source>
        <dbReference type="EMBL" id="GCE15389.1"/>
    </source>
</evidence>
<comment type="caution">
    <text evidence="12">The sequence shown here is derived from an EMBL/GenBank/DDBJ whole genome shotgun (WGS) entry which is preliminary data.</text>
</comment>
<evidence type="ECO:0000256" key="1">
    <source>
        <dbReference type="ARBA" id="ARBA00004651"/>
    </source>
</evidence>
<keyword evidence="12" id="KW-0347">Helicase</keyword>
<dbReference type="PROSITE" id="PS50893">
    <property type="entry name" value="ABC_TRANSPORTER_2"/>
    <property type="match status" value="1"/>
</dbReference>
<reference evidence="13" key="1">
    <citation type="submission" date="2018-12" db="EMBL/GenBank/DDBJ databases">
        <title>Tengunoibacter tsumagoiensis gen. nov., sp. nov., Dictyobacter kobayashii sp. nov., D. alpinus sp. nov., and D. joshuensis sp. nov. and description of Dictyobacteraceae fam. nov. within the order Ktedonobacterales isolated from Tengu-no-mugimeshi.</title>
        <authorList>
            <person name="Wang C.M."/>
            <person name="Zheng Y."/>
            <person name="Sakai Y."/>
            <person name="Toyoda A."/>
            <person name="Minakuchi Y."/>
            <person name="Abe K."/>
            <person name="Yokota A."/>
            <person name="Yabe S."/>
        </authorList>
    </citation>
    <scope>NUCLEOTIDE SEQUENCE [LARGE SCALE GENOMIC DNA]</scope>
    <source>
        <strain evidence="13">Uno3</strain>
    </source>
</reference>
<dbReference type="Gene3D" id="3.40.50.300">
    <property type="entry name" value="P-loop containing nucleotide triphosphate hydrolases"/>
    <property type="match status" value="1"/>
</dbReference>
<feature type="transmembrane region" description="Helical" evidence="9">
    <location>
        <begin position="30"/>
        <end position="56"/>
    </location>
</feature>
<evidence type="ECO:0000256" key="4">
    <source>
        <dbReference type="ARBA" id="ARBA00022692"/>
    </source>
</evidence>
<dbReference type="Proteomes" id="UP000287352">
    <property type="component" value="Unassembled WGS sequence"/>
</dbReference>
<evidence type="ECO:0000259" key="10">
    <source>
        <dbReference type="PROSITE" id="PS50893"/>
    </source>
</evidence>
<evidence type="ECO:0000259" key="11">
    <source>
        <dbReference type="PROSITE" id="PS50929"/>
    </source>
</evidence>
<comment type="subcellular location">
    <subcellularLocation>
        <location evidence="1">Cell membrane</location>
        <topology evidence="1">Multi-pass membrane protein</topology>
    </subcellularLocation>
</comment>
<dbReference type="GO" id="GO:0015421">
    <property type="term" value="F:ABC-type oligopeptide transporter activity"/>
    <property type="evidence" value="ECO:0007669"/>
    <property type="project" value="TreeGrafter"/>
</dbReference>
<dbReference type="EMBL" id="BIFR01000002">
    <property type="protein sequence ID" value="GCE15389.1"/>
    <property type="molecule type" value="Genomic_DNA"/>
</dbReference>
<evidence type="ECO:0000256" key="6">
    <source>
        <dbReference type="ARBA" id="ARBA00022840"/>
    </source>
</evidence>
<dbReference type="GO" id="GO:0016887">
    <property type="term" value="F:ATP hydrolysis activity"/>
    <property type="evidence" value="ECO:0007669"/>
    <property type="project" value="InterPro"/>
</dbReference>
<protein>
    <submittedName>
        <fullName evidence="12">Helicase</fullName>
    </submittedName>
</protein>
<dbReference type="InterPro" id="IPR039421">
    <property type="entry name" value="Type_1_exporter"/>
</dbReference>
<keyword evidence="3" id="KW-1003">Cell membrane</keyword>
<dbReference type="Pfam" id="PF00664">
    <property type="entry name" value="ABC_membrane"/>
    <property type="match status" value="1"/>
</dbReference>
<dbReference type="PANTHER" id="PTHR43394:SF1">
    <property type="entry name" value="ATP-BINDING CASSETTE SUB-FAMILY B MEMBER 10, MITOCHONDRIAL"/>
    <property type="match status" value="1"/>
</dbReference>
<dbReference type="AlphaFoldDB" id="A0A402A8F2"/>
<evidence type="ECO:0000256" key="3">
    <source>
        <dbReference type="ARBA" id="ARBA00022475"/>
    </source>
</evidence>
<dbReference type="InterPro" id="IPR027417">
    <property type="entry name" value="P-loop_NTPase"/>
</dbReference>